<accession>A0A8H7ZMY2</accession>
<evidence type="ECO:0000313" key="4">
    <source>
        <dbReference type="Proteomes" id="UP000673691"/>
    </source>
</evidence>
<gene>
    <name evidence="3" type="ORF">BJ554DRAFT_4282</name>
</gene>
<protein>
    <submittedName>
        <fullName evidence="3">ClpP/crotonase-like domain-containing protein</fullName>
    </submittedName>
</protein>
<organism evidence="3 4">
    <name type="scientific">Olpidium bornovanus</name>
    <dbReference type="NCBI Taxonomy" id="278681"/>
    <lineage>
        <taxon>Eukaryota</taxon>
        <taxon>Fungi</taxon>
        <taxon>Fungi incertae sedis</taxon>
        <taxon>Olpidiomycota</taxon>
        <taxon>Olpidiomycotina</taxon>
        <taxon>Olpidiomycetes</taxon>
        <taxon>Olpidiales</taxon>
        <taxon>Olpidiaceae</taxon>
        <taxon>Olpidium</taxon>
    </lineage>
</organism>
<dbReference type="InterPro" id="IPR029045">
    <property type="entry name" value="ClpP/crotonase-like_dom_sf"/>
</dbReference>
<dbReference type="AlphaFoldDB" id="A0A8H7ZMY2"/>
<comment type="caution">
    <text evidence="3">The sequence shown here is derived from an EMBL/GenBank/DDBJ whole genome shotgun (WGS) entry which is preliminary data.</text>
</comment>
<dbReference type="SUPFAM" id="SSF52096">
    <property type="entry name" value="ClpP/crotonase"/>
    <property type="match status" value="1"/>
</dbReference>
<dbReference type="CDD" id="cd06558">
    <property type="entry name" value="crotonase-like"/>
    <property type="match status" value="1"/>
</dbReference>
<dbReference type="OrthoDB" id="2018133at2759"/>
<comment type="similarity">
    <text evidence="1">Belongs to the enoyl-CoA hydratase/isomerase family.</text>
</comment>
<evidence type="ECO:0000256" key="2">
    <source>
        <dbReference type="SAM" id="MobiDB-lite"/>
    </source>
</evidence>
<dbReference type="EMBL" id="JAEFCI010012321">
    <property type="protein sequence ID" value="KAG5456079.1"/>
    <property type="molecule type" value="Genomic_DNA"/>
</dbReference>
<dbReference type="PANTHER" id="PTHR43802">
    <property type="entry name" value="ENOYL-COA HYDRATASE"/>
    <property type="match status" value="1"/>
</dbReference>
<feature type="region of interest" description="Disordered" evidence="2">
    <location>
        <begin position="1"/>
        <end position="46"/>
    </location>
</feature>
<dbReference type="Pfam" id="PF00378">
    <property type="entry name" value="ECH_1"/>
    <property type="match status" value="1"/>
</dbReference>
<sequence>SSVHSGRTPAAVGVPPWRPSAPRPSCAVRISPSPASSPRRSCRSSLSLPFSSPRLRVTFWSSFPLGLSPGRLFVRSVPADSDATSYQNIITSRKGKVGIIQLNRPKALNALSSALFHDVNDALAKYESDASVGAIVLTGSEKAFAGEVSLPAPPERVALPGADIKEMKDNTFAQNYKTNFLNHWTYITRIQKPVIAAVNGYAVCSNSTCPNRF</sequence>
<reference evidence="3 4" key="1">
    <citation type="journal article" name="Sci. Rep.">
        <title>Genome-scale phylogenetic analyses confirm Olpidium as the closest living zoosporic fungus to the non-flagellated, terrestrial fungi.</title>
        <authorList>
            <person name="Chang Y."/>
            <person name="Rochon D."/>
            <person name="Sekimoto S."/>
            <person name="Wang Y."/>
            <person name="Chovatia M."/>
            <person name="Sandor L."/>
            <person name="Salamov A."/>
            <person name="Grigoriev I.V."/>
            <person name="Stajich J.E."/>
            <person name="Spatafora J.W."/>
        </authorList>
    </citation>
    <scope>NUCLEOTIDE SEQUENCE [LARGE SCALE GENOMIC DNA]</scope>
    <source>
        <strain evidence="3">S191</strain>
    </source>
</reference>
<dbReference type="InterPro" id="IPR001753">
    <property type="entry name" value="Enoyl-CoA_hydra/iso"/>
</dbReference>
<evidence type="ECO:0000256" key="1">
    <source>
        <dbReference type="ARBA" id="ARBA00005254"/>
    </source>
</evidence>
<dbReference type="PANTHER" id="PTHR43802:SF1">
    <property type="entry name" value="IP11341P-RELATED"/>
    <property type="match status" value="1"/>
</dbReference>
<proteinExistence type="inferred from homology"/>
<feature type="compositionally biased region" description="Low complexity" evidence="2">
    <location>
        <begin position="31"/>
        <end position="46"/>
    </location>
</feature>
<evidence type="ECO:0000313" key="3">
    <source>
        <dbReference type="EMBL" id="KAG5456079.1"/>
    </source>
</evidence>
<dbReference type="Gene3D" id="3.90.226.10">
    <property type="entry name" value="2-enoyl-CoA Hydratase, Chain A, domain 1"/>
    <property type="match status" value="1"/>
</dbReference>
<name>A0A8H7ZMY2_9FUNG</name>
<dbReference type="Proteomes" id="UP000673691">
    <property type="component" value="Unassembled WGS sequence"/>
</dbReference>
<feature type="non-terminal residue" evidence="3">
    <location>
        <position position="1"/>
    </location>
</feature>
<keyword evidence="4" id="KW-1185">Reference proteome</keyword>